<accession>X1DVV5</accession>
<dbReference type="GO" id="GO:0006423">
    <property type="term" value="P:cysteinyl-tRNA aminoacylation"/>
    <property type="evidence" value="ECO:0007669"/>
    <property type="project" value="TreeGrafter"/>
</dbReference>
<dbReference type="Pfam" id="PF01406">
    <property type="entry name" value="tRNA-synt_1e"/>
    <property type="match status" value="1"/>
</dbReference>
<dbReference type="GO" id="GO:0005829">
    <property type="term" value="C:cytosol"/>
    <property type="evidence" value="ECO:0007669"/>
    <property type="project" value="TreeGrafter"/>
</dbReference>
<keyword evidence="2" id="KW-0547">Nucleotide-binding</keyword>
<dbReference type="InterPro" id="IPR024909">
    <property type="entry name" value="Cys-tRNA/MSH_ligase"/>
</dbReference>
<dbReference type="SUPFAM" id="SSF52374">
    <property type="entry name" value="Nucleotidylyl transferase"/>
    <property type="match status" value="1"/>
</dbReference>
<sequence length="275" mass="31916">MKRILLYDKYKVKHVINITDVGHLTSDADTGEDKIEKAAKREGKRAQDIANHYLKIFRQDLEKLNIISPNIWPKATRHIKEQIKLLKKLEKKGYTYKTSDGIYFDTSKFADYGKFARLNIKGLQTGKRIKKGEKRNKTDFALWKFSEKPGIRQQEWKSPWGVGFPGWHLECSAMSMKYLSEHFDMHTGGIDHIQIHHTNEIAQSQASTGKKFVNYWLHGGWLLSRGEKISKSTGGLYTISELEKEGFSPLVFRYFCLTTHYKKPLNFSIKNLEKA</sequence>
<protein>
    <recommendedName>
        <fullName evidence="4">tRNA synthetases class I catalytic domain-containing protein</fullName>
    </recommendedName>
</protein>
<dbReference type="EMBL" id="BARU01000806">
    <property type="protein sequence ID" value="GAH25166.1"/>
    <property type="molecule type" value="Genomic_DNA"/>
</dbReference>
<evidence type="ECO:0000256" key="2">
    <source>
        <dbReference type="ARBA" id="ARBA00022741"/>
    </source>
</evidence>
<dbReference type="GO" id="GO:0004817">
    <property type="term" value="F:cysteine-tRNA ligase activity"/>
    <property type="evidence" value="ECO:0007669"/>
    <property type="project" value="TreeGrafter"/>
</dbReference>
<dbReference type="InterPro" id="IPR032678">
    <property type="entry name" value="tRNA-synt_1_cat_dom"/>
</dbReference>
<proteinExistence type="predicted"/>
<dbReference type="InterPro" id="IPR014729">
    <property type="entry name" value="Rossmann-like_a/b/a_fold"/>
</dbReference>
<name>X1DVV5_9ZZZZ</name>
<dbReference type="PANTHER" id="PTHR10890:SF3">
    <property type="entry name" value="CYSTEINE--TRNA LIGASE, CYTOPLASMIC"/>
    <property type="match status" value="1"/>
</dbReference>
<dbReference type="Gene3D" id="3.40.50.620">
    <property type="entry name" value="HUPs"/>
    <property type="match status" value="1"/>
</dbReference>
<feature type="non-terminal residue" evidence="5">
    <location>
        <position position="275"/>
    </location>
</feature>
<evidence type="ECO:0000259" key="4">
    <source>
        <dbReference type="Pfam" id="PF01406"/>
    </source>
</evidence>
<dbReference type="GO" id="GO:0005524">
    <property type="term" value="F:ATP binding"/>
    <property type="evidence" value="ECO:0007669"/>
    <property type="project" value="UniProtKB-KW"/>
</dbReference>
<dbReference type="PRINTS" id="PR00983">
    <property type="entry name" value="TRNASYNTHCYS"/>
</dbReference>
<keyword evidence="3" id="KW-0067">ATP-binding</keyword>
<keyword evidence="1" id="KW-0436">Ligase</keyword>
<evidence type="ECO:0000256" key="1">
    <source>
        <dbReference type="ARBA" id="ARBA00022598"/>
    </source>
</evidence>
<reference evidence="5" key="1">
    <citation type="journal article" date="2014" name="Front. Microbiol.">
        <title>High frequency of phylogenetically diverse reductive dehalogenase-homologous genes in deep subseafloor sedimentary metagenomes.</title>
        <authorList>
            <person name="Kawai M."/>
            <person name="Futagami T."/>
            <person name="Toyoda A."/>
            <person name="Takaki Y."/>
            <person name="Nishi S."/>
            <person name="Hori S."/>
            <person name="Arai W."/>
            <person name="Tsubouchi T."/>
            <person name="Morono Y."/>
            <person name="Uchiyama I."/>
            <person name="Ito T."/>
            <person name="Fujiyama A."/>
            <person name="Inagaki F."/>
            <person name="Takami H."/>
        </authorList>
    </citation>
    <scope>NUCLEOTIDE SEQUENCE</scope>
    <source>
        <strain evidence="5">Expedition CK06-06</strain>
    </source>
</reference>
<dbReference type="AlphaFoldDB" id="X1DVV5"/>
<evidence type="ECO:0000256" key="3">
    <source>
        <dbReference type="ARBA" id="ARBA00022840"/>
    </source>
</evidence>
<gene>
    <name evidence="5" type="ORF">S03H2_02418</name>
</gene>
<organism evidence="5">
    <name type="scientific">marine sediment metagenome</name>
    <dbReference type="NCBI Taxonomy" id="412755"/>
    <lineage>
        <taxon>unclassified sequences</taxon>
        <taxon>metagenomes</taxon>
        <taxon>ecological metagenomes</taxon>
    </lineage>
</organism>
<comment type="caution">
    <text evidence="5">The sequence shown here is derived from an EMBL/GenBank/DDBJ whole genome shotgun (WGS) entry which is preliminary data.</text>
</comment>
<dbReference type="PANTHER" id="PTHR10890">
    <property type="entry name" value="CYSTEINYL-TRNA SYNTHETASE"/>
    <property type="match status" value="1"/>
</dbReference>
<evidence type="ECO:0000313" key="5">
    <source>
        <dbReference type="EMBL" id="GAH25166.1"/>
    </source>
</evidence>
<feature type="domain" description="tRNA synthetases class I catalytic" evidence="4">
    <location>
        <begin position="2"/>
        <end position="275"/>
    </location>
</feature>